<dbReference type="Gene3D" id="3.80.10.10">
    <property type="entry name" value="Ribonuclease Inhibitor"/>
    <property type="match status" value="1"/>
</dbReference>
<gene>
    <name evidence="1" type="ORF">B0H16DRAFT_1739615</name>
</gene>
<evidence type="ECO:0000313" key="2">
    <source>
        <dbReference type="Proteomes" id="UP001215598"/>
    </source>
</evidence>
<sequence>MFSSQWERMELILPGRLDNAFSIALFAERIGAPFPALSTLALTMGNSGYVMEDTLWMFQNLPQLRNFRLFNGLDLFYVPIDAAALTSLELQTEISLANCNEIFQDFPNLWHLALGDIDFDLPAAPALGPLPPLQSLVLGLAGSDFLALITLPHLRRLNYSIYSRDDIDTLLAFIGRSACALTHLTLCVHLLLEDFFLLQCLQVLPTLEDLCIEYQYSDTRTLCNHLQSLDIVPHLHSFLFRNWNWEPFGIPTPHSFGCYRPGGVCVPRPGASRVYHPSTSGLHPHERCCRTDRTQKNSAVWSRVDSASAFMVEDWNSQRVNISVCPTVHFPYLTPAKFRLCAEEQLDFPYPHPNS</sequence>
<accession>A0AAD7MIL1</accession>
<protein>
    <submittedName>
        <fullName evidence="1">Uncharacterized protein</fullName>
    </submittedName>
</protein>
<dbReference type="Proteomes" id="UP001215598">
    <property type="component" value="Unassembled WGS sequence"/>
</dbReference>
<reference evidence="1" key="1">
    <citation type="submission" date="2023-03" db="EMBL/GenBank/DDBJ databases">
        <title>Massive genome expansion in bonnet fungi (Mycena s.s.) driven by repeated elements and novel gene families across ecological guilds.</title>
        <authorList>
            <consortium name="Lawrence Berkeley National Laboratory"/>
            <person name="Harder C.B."/>
            <person name="Miyauchi S."/>
            <person name="Viragh M."/>
            <person name="Kuo A."/>
            <person name="Thoen E."/>
            <person name="Andreopoulos B."/>
            <person name="Lu D."/>
            <person name="Skrede I."/>
            <person name="Drula E."/>
            <person name="Henrissat B."/>
            <person name="Morin E."/>
            <person name="Kohler A."/>
            <person name="Barry K."/>
            <person name="LaButti K."/>
            <person name="Morin E."/>
            <person name="Salamov A."/>
            <person name="Lipzen A."/>
            <person name="Mereny Z."/>
            <person name="Hegedus B."/>
            <person name="Baldrian P."/>
            <person name="Stursova M."/>
            <person name="Weitz H."/>
            <person name="Taylor A."/>
            <person name="Grigoriev I.V."/>
            <person name="Nagy L.G."/>
            <person name="Martin F."/>
            <person name="Kauserud H."/>
        </authorList>
    </citation>
    <scope>NUCLEOTIDE SEQUENCE</scope>
    <source>
        <strain evidence="1">CBHHK182m</strain>
    </source>
</reference>
<dbReference type="AlphaFoldDB" id="A0AAD7MIL1"/>
<keyword evidence="2" id="KW-1185">Reference proteome</keyword>
<comment type="caution">
    <text evidence="1">The sequence shown here is derived from an EMBL/GenBank/DDBJ whole genome shotgun (WGS) entry which is preliminary data.</text>
</comment>
<dbReference type="InterPro" id="IPR032675">
    <property type="entry name" value="LRR_dom_sf"/>
</dbReference>
<name>A0AAD7MIL1_9AGAR</name>
<dbReference type="SUPFAM" id="SSF52047">
    <property type="entry name" value="RNI-like"/>
    <property type="match status" value="1"/>
</dbReference>
<evidence type="ECO:0000313" key="1">
    <source>
        <dbReference type="EMBL" id="KAJ7719144.1"/>
    </source>
</evidence>
<organism evidence="1 2">
    <name type="scientific">Mycena metata</name>
    <dbReference type="NCBI Taxonomy" id="1033252"/>
    <lineage>
        <taxon>Eukaryota</taxon>
        <taxon>Fungi</taxon>
        <taxon>Dikarya</taxon>
        <taxon>Basidiomycota</taxon>
        <taxon>Agaricomycotina</taxon>
        <taxon>Agaricomycetes</taxon>
        <taxon>Agaricomycetidae</taxon>
        <taxon>Agaricales</taxon>
        <taxon>Marasmiineae</taxon>
        <taxon>Mycenaceae</taxon>
        <taxon>Mycena</taxon>
    </lineage>
</organism>
<proteinExistence type="predicted"/>
<dbReference type="EMBL" id="JARKIB010000256">
    <property type="protein sequence ID" value="KAJ7719144.1"/>
    <property type="molecule type" value="Genomic_DNA"/>
</dbReference>